<dbReference type="SUPFAM" id="SSF55144">
    <property type="entry name" value="LigT-like"/>
    <property type="match status" value="1"/>
</dbReference>
<feature type="active site" description="Proton donor" evidence="2">
    <location>
        <position position="60"/>
    </location>
</feature>
<comment type="similarity">
    <text evidence="2">Belongs to the 2H phosphoesterase superfamily. ThpR family.</text>
</comment>
<dbReference type="NCBIfam" id="TIGR02258">
    <property type="entry name" value="2_5_ligase"/>
    <property type="match status" value="1"/>
</dbReference>
<proteinExistence type="inferred from homology"/>
<accession>A0A4U1BJV6</accession>
<dbReference type="EMBL" id="SWCI01000001">
    <property type="protein sequence ID" value="TKB51492.1"/>
    <property type="molecule type" value="Genomic_DNA"/>
</dbReference>
<dbReference type="GO" id="GO:0004113">
    <property type="term" value="F:2',3'-cyclic-nucleotide 3'-phosphodiesterase activity"/>
    <property type="evidence" value="ECO:0007669"/>
    <property type="project" value="InterPro"/>
</dbReference>
<dbReference type="EC" id="3.1.4.58" evidence="2"/>
<dbReference type="Pfam" id="PF13563">
    <property type="entry name" value="2_5_RNA_ligase2"/>
    <property type="match status" value="1"/>
</dbReference>
<comment type="function">
    <text evidence="2">Hydrolyzes RNA 2',3'-cyclic phosphodiester to an RNA 2'-phosphomonoester.</text>
</comment>
<feature type="short sequence motif" description="HXTX 2" evidence="2">
    <location>
        <begin position="142"/>
        <end position="145"/>
    </location>
</feature>
<evidence type="ECO:0000256" key="1">
    <source>
        <dbReference type="ARBA" id="ARBA00022801"/>
    </source>
</evidence>
<evidence type="ECO:0000256" key="2">
    <source>
        <dbReference type="HAMAP-Rule" id="MF_01940"/>
    </source>
</evidence>
<sequence length="193" mass="21668">MVAFPQSGAYTGLNRVQSKSTMAERLFFALPIGISSQMALIKHQAQLGQLGRVVPAANFHLTLAFLGQVTQKQKEALIERWRDMEVPRLQLVLDRYLHFPKAGVVCLGCEQSPLALTQLAARMRRDAAQHGLHSHRAPFRPHVTLFRGVHQITELPPPAPVTLALSEIQLMRSHRDMGKLIYSPLVRWQAPET</sequence>
<keyword evidence="1 2" id="KW-0378">Hydrolase</keyword>
<organism evidence="3 4">
    <name type="scientific">Ferrimonas sediminicola</name>
    <dbReference type="NCBI Taxonomy" id="2569538"/>
    <lineage>
        <taxon>Bacteria</taxon>
        <taxon>Pseudomonadati</taxon>
        <taxon>Pseudomonadota</taxon>
        <taxon>Gammaproteobacteria</taxon>
        <taxon>Alteromonadales</taxon>
        <taxon>Ferrimonadaceae</taxon>
        <taxon>Ferrimonas</taxon>
    </lineage>
</organism>
<name>A0A4U1BJV6_9GAMM</name>
<feature type="short sequence motif" description="HXTX 1" evidence="2">
    <location>
        <begin position="60"/>
        <end position="63"/>
    </location>
</feature>
<dbReference type="HAMAP" id="MF_01940">
    <property type="entry name" value="RNA_CPDase"/>
    <property type="match status" value="1"/>
</dbReference>
<comment type="catalytic activity">
    <reaction evidence="2">
        <text>a 3'-end 2',3'-cyclophospho-ribonucleotide-RNA + H2O = a 3'-end 2'-phospho-ribonucleotide-RNA + H(+)</text>
        <dbReference type="Rhea" id="RHEA:11828"/>
        <dbReference type="Rhea" id="RHEA-COMP:10464"/>
        <dbReference type="Rhea" id="RHEA-COMP:17353"/>
        <dbReference type="ChEBI" id="CHEBI:15377"/>
        <dbReference type="ChEBI" id="CHEBI:15378"/>
        <dbReference type="ChEBI" id="CHEBI:83064"/>
        <dbReference type="ChEBI" id="CHEBI:173113"/>
        <dbReference type="EC" id="3.1.4.58"/>
    </reaction>
</comment>
<keyword evidence="4" id="KW-1185">Reference proteome</keyword>
<dbReference type="PANTHER" id="PTHR35561">
    <property type="entry name" value="RNA 2',3'-CYCLIC PHOSPHODIESTERASE"/>
    <property type="match status" value="1"/>
</dbReference>
<dbReference type="GO" id="GO:0008664">
    <property type="term" value="F:RNA 2',3'-cyclic 3'-phosphodiesterase activity"/>
    <property type="evidence" value="ECO:0007669"/>
    <property type="project" value="UniProtKB-EC"/>
</dbReference>
<gene>
    <name evidence="3" type="primary">thpR</name>
    <name evidence="3" type="ORF">FCL40_02755</name>
</gene>
<dbReference type="InterPro" id="IPR009097">
    <property type="entry name" value="Cyclic_Pdiesterase"/>
</dbReference>
<comment type="caution">
    <text evidence="3">The sequence shown here is derived from an EMBL/GenBank/DDBJ whole genome shotgun (WGS) entry which is preliminary data.</text>
</comment>
<dbReference type="OrthoDB" id="7061261at2"/>
<dbReference type="Gene3D" id="3.90.1140.10">
    <property type="entry name" value="Cyclic phosphodiesterase"/>
    <property type="match status" value="1"/>
</dbReference>
<dbReference type="PANTHER" id="PTHR35561:SF1">
    <property type="entry name" value="RNA 2',3'-CYCLIC PHOSPHODIESTERASE"/>
    <property type="match status" value="1"/>
</dbReference>
<evidence type="ECO:0000313" key="3">
    <source>
        <dbReference type="EMBL" id="TKB51492.1"/>
    </source>
</evidence>
<dbReference type="Proteomes" id="UP000305674">
    <property type="component" value="Unassembled WGS sequence"/>
</dbReference>
<feature type="active site" description="Proton acceptor" evidence="2">
    <location>
        <position position="142"/>
    </location>
</feature>
<evidence type="ECO:0000313" key="4">
    <source>
        <dbReference type="Proteomes" id="UP000305674"/>
    </source>
</evidence>
<dbReference type="InterPro" id="IPR004175">
    <property type="entry name" value="RNA_CPDase"/>
</dbReference>
<dbReference type="AlphaFoldDB" id="A0A4U1BJV6"/>
<protein>
    <recommendedName>
        <fullName evidence="2">RNA 2',3'-cyclic phosphodiesterase</fullName>
        <shortName evidence="2">RNA 2',3'-CPDase</shortName>
        <ecNumber evidence="2">3.1.4.58</ecNumber>
    </recommendedName>
</protein>
<reference evidence="3 4" key="1">
    <citation type="submission" date="2019-04" db="EMBL/GenBank/DDBJ databases">
        <authorList>
            <person name="Hwang J.C."/>
        </authorList>
    </citation>
    <scope>NUCLEOTIDE SEQUENCE [LARGE SCALE GENOMIC DNA]</scope>
    <source>
        <strain evidence="3 4">IMCC35001</strain>
    </source>
</reference>